<dbReference type="AlphaFoldDB" id="A0A2G6KHZ4"/>
<gene>
    <name evidence="1" type="ORF">CSA56_05045</name>
</gene>
<evidence type="ECO:0000313" key="2">
    <source>
        <dbReference type="Proteomes" id="UP000230821"/>
    </source>
</evidence>
<evidence type="ECO:0008006" key="3">
    <source>
        <dbReference type="Google" id="ProtNLM"/>
    </source>
</evidence>
<sequence>MPNNLSVFDKKIASFTHLKIFSTFTHKLRLMKLRRDYIDSLSERLLHRLLQKNLIRLHVAPKVVQARIVSAITSDLKIEDDLDEEVRKILEGYAQQMRQQHIEYHEMFQMVKRKLIKERNLVL</sequence>
<dbReference type="InterPro" id="IPR007463">
    <property type="entry name" value="DUF507"/>
</dbReference>
<dbReference type="Pfam" id="PF04368">
    <property type="entry name" value="DUF507"/>
    <property type="match status" value="1"/>
</dbReference>
<comment type="caution">
    <text evidence="1">The sequence shown here is derived from an EMBL/GenBank/DDBJ whole genome shotgun (WGS) entry which is preliminary data.</text>
</comment>
<dbReference type="EMBL" id="PDSK01000050">
    <property type="protein sequence ID" value="PIE35255.1"/>
    <property type="molecule type" value="Genomic_DNA"/>
</dbReference>
<evidence type="ECO:0000313" key="1">
    <source>
        <dbReference type="EMBL" id="PIE35255.1"/>
    </source>
</evidence>
<reference evidence="1 2" key="1">
    <citation type="submission" date="2017-10" db="EMBL/GenBank/DDBJ databases">
        <title>Novel microbial diversity and functional potential in the marine mammal oral microbiome.</title>
        <authorList>
            <person name="Dudek N.K."/>
            <person name="Sun C.L."/>
            <person name="Burstein D."/>
            <person name="Kantor R.S."/>
            <person name="Aliaga Goltsman D.S."/>
            <person name="Bik E.M."/>
            <person name="Thomas B.C."/>
            <person name="Banfield J.F."/>
            <person name="Relman D.A."/>
        </authorList>
    </citation>
    <scope>NUCLEOTIDE SEQUENCE [LARGE SCALE GENOMIC DNA]</scope>
    <source>
        <strain evidence="1">DOLJORAL78_47_16</strain>
    </source>
</reference>
<protein>
    <recommendedName>
        <fullName evidence="3">DUF507 domain-containing protein</fullName>
    </recommendedName>
</protein>
<accession>A0A2G6KHZ4</accession>
<dbReference type="Proteomes" id="UP000230821">
    <property type="component" value="Unassembled WGS sequence"/>
</dbReference>
<name>A0A2G6KHZ4_9BACT</name>
<organism evidence="1 2">
    <name type="scientific">candidate division KSB3 bacterium</name>
    <dbReference type="NCBI Taxonomy" id="2044937"/>
    <lineage>
        <taxon>Bacteria</taxon>
        <taxon>candidate division KSB3</taxon>
    </lineage>
</organism>
<proteinExistence type="predicted"/>